<evidence type="ECO:0000256" key="15">
    <source>
        <dbReference type="RuleBase" id="RU004196"/>
    </source>
</evidence>
<dbReference type="VEuPathDB" id="VectorBase:CSON013389"/>
<dbReference type="GO" id="GO:0003910">
    <property type="term" value="F:DNA ligase (ATP) activity"/>
    <property type="evidence" value="ECO:0007669"/>
    <property type="project" value="UniProtKB-EC"/>
</dbReference>
<dbReference type="GO" id="GO:0005634">
    <property type="term" value="C:nucleus"/>
    <property type="evidence" value="ECO:0007669"/>
    <property type="project" value="UniProtKB-SubCell"/>
</dbReference>
<keyword evidence="10 14" id="KW-0234">DNA repair</keyword>
<dbReference type="InterPro" id="IPR050191">
    <property type="entry name" value="ATP-dep_DNA_ligase"/>
</dbReference>
<evidence type="ECO:0000256" key="1">
    <source>
        <dbReference type="ARBA" id="ARBA00004123"/>
    </source>
</evidence>
<dbReference type="InterPro" id="IPR016059">
    <property type="entry name" value="DNA_ligase_ATP-dep_CS"/>
</dbReference>
<accession>A0A336M7V7</accession>
<dbReference type="SUPFAM" id="SSF56091">
    <property type="entry name" value="DNA ligase/mRNA capping enzyme, catalytic domain"/>
    <property type="match status" value="1"/>
</dbReference>
<comment type="similarity">
    <text evidence="2 15">Belongs to the ATP-dependent DNA ligase family.</text>
</comment>
<proteinExistence type="inferred from homology"/>
<gene>
    <name evidence="17" type="primary">CSON013389</name>
</gene>
<evidence type="ECO:0000256" key="10">
    <source>
        <dbReference type="ARBA" id="ARBA00023204"/>
    </source>
</evidence>
<evidence type="ECO:0000313" key="17">
    <source>
        <dbReference type="EMBL" id="SSX26402.1"/>
    </source>
</evidence>
<dbReference type="PROSITE" id="PS00333">
    <property type="entry name" value="DNA_LIGASE_A2"/>
    <property type="match status" value="1"/>
</dbReference>
<dbReference type="PANTHER" id="PTHR45674">
    <property type="entry name" value="DNA LIGASE 1/3 FAMILY MEMBER"/>
    <property type="match status" value="1"/>
</dbReference>
<dbReference type="FunFam" id="2.40.50.140:FF:000062">
    <property type="entry name" value="DNA ligase"/>
    <property type="match status" value="1"/>
</dbReference>
<dbReference type="PROSITE" id="PS00697">
    <property type="entry name" value="DNA_LIGASE_A1"/>
    <property type="match status" value="1"/>
</dbReference>
<keyword evidence="8 14" id="KW-0067">ATP-binding</keyword>
<dbReference type="EC" id="6.5.1.1" evidence="14"/>
<dbReference type="GO" id="GO:0003677">
    <property type="term" value="F:DNA binding"/>
    <property type="evidence" value="ECO:0007669"/>
    <property type="project" value="InterPro"/>
</dbReference>
<dbReference type="AlphaFoldDB" id="A0A336M7V7"/>
<keyword evidence="6 14" id="KW-0547">Nucleotide-binding</keyword>
<keyword evidence="3 14" id="KW-0436">Ligase</keyword>
<evidence type="ECO:0000256" key="13">
    <source>
        <dbReference type="ARBA" id="ARBA00034003"/>
    </source>
</evidence>
<dbReference type="GO" id="GO:0005524">
    <property type="term" value="F:ATP binding"/>
    <property type="evidence" value="ECO:0007669"/>
    <property type="project" value="UniProtKB-KW"/>
</dbReference>
<sequence>MRTNLLIFHVFSKHHHIKMSGIAKYFGTSPQKRKLPDAASSSTDQSPSKKTALDYSNVKYNPNKANYHPVNDAFWFLGEKTPYLALIRTFEQIENEGGQGSKGKKIDTLSNYYRSVIALSKSDLVASIYMCLNILAPAYEGLELGIAEIKITDAVAQASGRNVIQVKNDLNSKKEMKGDLGLVAEESLKSQKKLQQTDPHTVESVFTGFKAIANESSLDSKVRIVKKLLLGCQYPGEAKFLVRSLLGKLRIQLAEASVLEALAQACVMTPPHLKSYQKESDLNVKTSKDKLKKAIMTIKSTYSRCPSFEKIIEVLYSDGIDHLEKKCEMYPGIPIKAMLAKPTNGISAIFDRFEGIDFTCEWKYDGERAQIHISECGRISIYSRNNENSTNKFPDIISRVKHVVKKPDVASCILDCEVVAFDTQTKKILPFQSLSTRKRKDVDHKSIKVQVCVFMFDVLYLNGRSLIKEPFLVRRHLLYDYFNEVEGHWKFANKLDTNNMEQVQTFLDEAIEGNCEGLMIKTLKQDATYEIAKRSKNWLKLKKDYLNNVGDSLDLVVVGGYHGRGRRSGTFGAFLLACYDNKNDQFQTICKIGTGFSDDDLSQHSTFFSKHIIDNPFKYNYQFAGESNAPDVWFEPIKVWEVRCADFSISPIYKAAVGLLDQCKGLSLRFPRFIRGRDDKNIQDATTAKQVAEMYQNQAQIRNQNKVEDDDDDA</sequence>
<keyword evidence="5" id="KW-0235">DNA replication</keyword>
<dbReference type="Pfam" id="PF04679">
    <property type="entry name" value="DNA_ligase_A_C"/>
    <property type="match status" value="1"/>
</dbReference>
<dbReference type="Gene3D" id="3.30.1490.70">
    <property type="match status" value="1"/>
</dbReference>
<evidence type="ECO:0000256" key="9">
    <source>
        <dbReference type="ARBA" id="ARBA00023172"/>
    </source>
</evidence>
<dbReference type="InterPro" id="IPR012308">
    <property type="entry name" value="DNA_ligase_ATP-dep_N"/>
</dbReference>
<evidence type="ECO:0000256" key="7">
    <source>
        <dbReference type="ARBA" id="ARBA00022763"/>
    </source>
</evidence>
<name>A0A336M7V7_CULSO</name>
<dbReference type="PANTHER" id="PTHR45674:SF4">
    <property type="entry name" value="DNA LIGASE 1"/>
    <property type="match status" value="1"/>
</dbReference>
<dbReference type="Gene3D" id="1.10.3260.10">
    <property type="entry name" value="DNA ligase, ATP-dependent, N-terminal domain"/>
    <property type="match status" value="1"/>
</dbReference>
<dbReference type="EMBL" id="UFQT01000673">
    <property type="protein sequence ID" value="SSX26402.1"/>
    <property type="molecule type" value="Genomic_DNA"/>
</dbReference>
<keyword evidence="12" id="KW-0131">Cell cycle</keyword>
<evidence type="ECO:0000256" key="12">
    <source>
        <dbReference type="ARBA" id="ARBA00023306"/>
    </source>
</evidence>
<evidence type="ECO:0000256" key="14">
    <source>
        <dbReference type="RuleBase" id="RU000617"/>
    </source>
</evidence>
<dbReference type="OMA" id="ASIDIGC"/>
<dbReference type="NCBIfam" id="TIGR00574">
    <property type="entry name" value="dnl1"/>
    <property type="match status" value="1"/>
</dbReference>
<dbReference type="PROSITE" id="PS50160">
    <property type="entry name" value="DNA_LIGASE_A3"/>
    <property type="match status" value="1"/>
</dbReference>
<evidence type="ECO:0000256" key="5">
    <source>
        <dbReference type="ARBA" id="ARBA00022705"/>
    </source>
</evidence>
<dbReference type="GO" id="GO:0006310">
    <property type="term" value="P:DNA recombination"/>
    <property type="evidence" value="ECO:0007669"/>
    <property type="project" value="UniProtKB-KW"/>
</dbReference>
<dbReference type="CDD" id="cd07969">
    <property type="entry name" value="OBF_DNA_ligase_I"/>
    <property type="match status" value="1"/>
</dbReference>
<keyword evidence="7 14" id="KW-0227">DNA damage</keyword>
<dbReference type="InterPro" id="IPR036599">
    <property type="entry name" value="DNA_ligase_N_sf"/>
</dbReference>
<evidence type="ECO:0000256" key="2">
    <source>
        <dbReference type="ARBA" id="ARBA00007572"/>
    </source>
</evidence>
<dbReference type="GO" id="GO:0071897">
    <property type="term" value="P:DNA biosynthetic process"/>
    <property type="evidence" value="ECO:0007669"/>
    <property type="project" value="InterPro"/>
</dbReference>
<dbReference type="SUPFAM" id="SSF50249">
    <property type="entry name" value="Nucleic acid-binding proteins"/>
    <property type="match status" value="1"/>
</dbReference>
<evidence type="ECO:0000256" key="3">
    <source>
        <dbReference type="ARBA" id="ARBA00022598"/>
    </source>
</evidence>
<organism evidence="17">
    <name type="scientific">Culicoides sonorensis</name>
    <name type="common">Biting midge</name>
    <dbReference type="NCBI Taxonomy" id="179676"/>
    <lineage>
        <taxon>Eukaryota</taxon>
        <taxon>Metazoa</taxon>
        <taxon>Ecdysozoa</taxon>
        <taxon>Arthropoda</taxon>
        <taxon>Hexapoda</taxon>
        <taxon>Insecta</taxon>
        <taxon>Pterygota</taxon>
        <taxon>Neoptera</taxon>
        <taxon>Endopterygota</taxon>
        <taxon>Diptera</taxon>
        <taxon>Nematocera</taxon>
        <taxon>Chironomoidea</taxon>
        <taxon>Ceratopogonidae</taxon>
        <taxon>Ceratopogoninae</taxon>
        <taxon>Culicoides</taxon>
        <taxon>Monoculicoides</taxon>
    </lineage>
</organism>
<evidence type="ECO:0000259" key="16">
    <source>
        <dbReference type="PROSITE" id="PS50160"/>
    </source>
</evidence>
<dbReference type="CDD" id="cd07900">
    <property type="entry name" value="Adenylation_DNA_ligase_I_Euk"/>
    <property type="match status" value="1"/>
</dbReference>
<dbReference type="FunFam" id="3.30.470.30:FF:000002">
    <property type="entry name" value="DNA ligase"/>
    <property type="match status" value="1"/>
</dbReference>
<dbReference type="GO" id="GO:1903461">
    <property type="term" value="P:Okazaki fragment processing involved in mitotic DNA replication"/>
    <property type="evidence" value="ECO:0007669"/>
    <property type="project" value="TreeGrafter"/>
</dbReference>
<dbReference type="GO" id="GO:0051301">
    <property type="term" value="P:cell division"/>
    <property type="evidence" value="ECO:0007669"/>
    <property type="project" value="UniProtKB-KW"/>
</dbReference>
<dbReference type="SUPFAM" id="SSF117018">
    <property type="entry name" value="ATP-dependent DNA ligase DNA-binding domain"/>
    <property type="match status" value="1"/>
</dbReference>
<feature type="domain" description="ATP-dependent DNA ligase family profile" evidence="16">
    <location>
        <begin position="444"/>
        <end position="580"/>
    </location>
</feature>
<comment type="subcellular location">
    <subcellularLocation>
        <location evidence="1">Nucleus</location>
    </subcellularLocation>
</comment>
<dbReference type="InterPro" id="IPR000977">
    <property type="entry name" value="DNA_ligase_ATP-dep"/>
</dbReference>
<protein>
    <recommendedName>
        <fullName evidence="14">DNA ligase</fullName>
        <ecNumber evidence="14">6.5.1.1</ecNumber>
    </recommendedName>
</protein>
<dbReference type="Pfam" id="PF01068">
    <property type="entry name" value="DNA_ligase_A_M"/>
    <property type="match status" value="1"/>
</dbReference>
<keyword evidence="11" id="KW-0539">Nucleus</keyword>
<dbReference type="Gene3D" id="3.30.470.30">
    <property type="entry name" value="DNA ligase/mRNA capping enzyme"/>
    <property type="match status" value="1"/>
</dbReference>
<dbReference type="Gene3D" id="2.40.50.140">
    <property type="entry name" value="Nucleic acid-binding proteins"/>
    <property type="match status" value="1"/>
</dbReference>
<keyword evidence="4" id="KW-0132">Cell division</keyword>
<comment type="catalytic activity">
    <reaction evidence="13 14">
        <text>ATP + (deoxyribonucleotide)n-3'-hydroxyl + 5'-phospho-(deoxyribonucleotide)m = (deoxyribonucleotide)n+m + AMP + diphosphate.</text>
        <dbReference type="EC" id="6.5.1.1"/>
    </reaction>
</comment>
<dbReference type="InterPro" id="IPR012309">
    <property type="entry name" value="DNA_ligase_ATP-dep_C"/>
</dbReference>
<dbReference type="Pfam" id="PF04675">
    <property type="entry name" value="DNA_ligase_A_N"/>
    <property type="match status" value="1"/>
</dbReference>
<dbReference type="InterPro" id="IPR012310">
    <property type="entry name" value="DNA_ligase_ATP-dep_cent"/>
</dbReference>
<dbReference type="GO" id="GO:0006281">
    <property type="term" value="P:DNA repair"/>
    <property type="evidence" value="ECO:0007669"/>
    <property type="project" value="UniProtKB-KW"/>
</dbReference>
<evidence type="ECO:0000256" key="11">
    <source>
        <dbReference type="ARBA" id="ARBA00023242"/>
    </source>
</evidence>
<dbReference type="InterPro" id="IPR012340">
    <property type="entry name" value="NA-bd_OB-fold"/>
</dbReference>
<dbReference type="GO" id="GO:0005739">
    <property type="term" value="C:mitochondrion"/>
    <property type="evidence" value="ECO:0007669"/>
    <property type="project" value="TreeGrafter"/>
</dbReference>
<evidence type="ECO:0000256" key="8">
    <source>
        <dbReference type="ARBA" id="ARBA00022840"/>
    </source>
</evidence>
<evidence type="ECO:0000256" key="4">
    <source>
        <dbReference type="ARBA" id="ARBA00022618"/>
    </source>
</evidence>
<keyword evidence="9 14" id="KW-0233">DNA recombination</keyword>
<evidence type="ECO:0000256" key="6">
    <source>
        <dbReference type="ARBA" id="ARBA00022741"/>
    </source>
</evidence>
<reference evidence="17" key="1">
    <citation type="submission" date="2018-07" db="EMBL/GenBank/DDBJ databases">
        <authorList>
            <person name="Quirk P.G."/>
            <person name="Krulwich T.A."/>
        </authorList>
    </citation>
    <scope>NUCLEOTIDE SEQUENCE</scope>
</reference>